<keyword evidence="6" id="KW-1185">Reference proteome</keyword>
<dbReference type="PANTHER" id="PTHR37829">
    <property type="entry name" value="PHAGE-LIKE ELEMENT PBSX PROTEIN XKDT"/>
    <property type="match status" value="1"/>
</dbReference>
<dbReference type="InterPro" id="IPR006949">
    <property type="entry name" value="Barrel_Baseplate_J-like"/>
</dbReference>
<dbReference type="InterPro" id="IPR052399">
    <property type="entry name" value="Phage_Baseplate_Assmbl_Protein"/>
</dbReference>
<dbReference type="InterPro" id="IPR058530">
    <property type="entry name" value="Baseplate_J-like_C"/>
</dbReference>
<comment type="caution">
    <text evidence="5">The sequence shown here is derived from an EMBL/GenBank/DDBJ whole genome shotgun (WGS) entry which is preliminary data.</text>
</comment>
<name>A0ABQ3H335_9NEIS</name>
<evidence type="ECO:0000313" key="6">
    <source>
        <dbReference type="Proteomes" id="UP000604737"/>
    </source>
</evidence>
<organism evidence="5 6">
    <name type="scientific">Jeongeupia chitinilytica</name>
    <dbReference type="NCBI Taxonomy" id="1041641"/>
    <lineage>
        <taxon>Bacteria</taxon>
        <taxon>Pseudomonadati</taxon>
        <taxon>Pseudomonadota</taxon>
        <taxon>Betaproteobacteria</taxon>
        <taxon>Neisseriales</taxon>
        <taxon>Chitinibacteraceae</taxon>
        <taxon>Jeongeupia</taxon>
    </lineage>
</organism>
<feature type="domain" description="Baseplate J-like central" evidence="3">
    <location>
        <begin position="190"/>
        <end position="256"/>
    </location>
</feature>
<feature type="domain" description="Baseplate J-like C-terminal" evidence="4">
    <location>
        <begin position="267"/>
        <end position="351"/>
    </location>
</feature>
<dbReference type="Pfam" id="PF26079">
    <property type="entry name" value="Baseplate_J_C"/>
    <property type="match status" value="1"/>
</dbReference>
<gene>
    <name evidence="5" type="ORF">GCM10007350_22260</name>
</gene>
<evidence type="ECO:0000259" key="3">
    <source>
        <dbReference type="Pfam" id="PF26078"/>
    </source>
</evidence>
<dbReference type="Pfam" id="PF04865">
    <property type="entry name" value="Baseplate_J"/>
    <property type="match status" value="1"/>
</dbReference>
<dbReference type="Pfam" id="PF26078">
    <property type="entry name" value="Baseplate_J_M"/>
    <property type="match status" value="1"/>
</dbReference>
<dbReference type="RefSeq" id="WP_189460761.1">
    <property type="nucleotide sequence ID" value="NZ_BMYO01000005.1"/>
</dbReference>
<evidence type="ECO:0000256" key="1">
    <source>
        <dbReference type="ARBA" id="ARBA00038087"/>
    </source>
</evidence>
<evidence type="ECO:0000259" key="2">
    <source>
        <dbReference type="Pfam" id="PF04865"/>
    </source>
</evidence>
<evidence type="ECO:0000313" key="5">
    <source>
        <dbReference type="EMBL" id="GHD63890.1"/>
    </source>
</evidence>
<feature type="domain" description="Baseplate protein J-like barrel" evidence="2">
    <location>
        <begin position="90"/>
        <end position="169"/>
    </location>
</feature>
<dbReference type="InterPro" id="IPR058531">
    <property type="entry name" value="Baseplate_J_M"/>
</dbReference>
<dbReference type="Proteomes" id="UP000604737">
    <property type="component" value="Unassembled WGS sequence"/>
</dbReference>
<sequence length="354" mass="36940">MPFLVPTFAQIRDDLLRDLKNQLPEADTGLDSDYFVRASSVASAVEGLYQHQAWIVRQIFPDTADRAYLELHARVRRLNRKPAVAAQGQLRVTGTPGSAIPVGTSAKRSDQTYITTQAAVIDASGVVNVSVAAVVAGLQGNAPTNSVAELTAAPSGVTSQAALVTMTGGVDEESDSELLARLLELIRRPPAGGNKYDFRRWALAVPGVTNAYVYPLRRGVGTVDVVITAAGGLPAPDTITAAQAYIDDVRPVTAKNAAVIAPTIKTVPVTVAVTPMPGYTVATLTPAITAAVTGFFDGIAPGDQLIKSKLEALISDLPGVADRQVSAPASNVTAVIDAAKVEWLRVGAITVGLL</sequence>
<dbReference type="PANTHER" id="PTHR37829:SF3">
    <property type="entry name" value="PROTEIN JAYE-RELATED"/>
    <property type="match status" value="1"/>
</dbReference>
<comment type="similarity">
    <text evidence="1">Belongs to the Mu gp47/PBSX XkdT family.</text>
</comment>
<evidence type="ECO:0000259" key="4">
    <source>
        <dbReference type="Pfam" id="PF26079"/>
    </source>
</evidence>
<protein>
    <submittedName>
        <fullName evidence="5">Tail protein</fullName>
    </submittedName>
</protein>
<dbReference type="EMBL" id="BMYO01000005">
    <property type="protein sequence ID" value="GHD63890.1"/>
    <property type="molecule type" value="Genomic_DNA"/>
</dbReference>
<accession>A0ABQ3H335</accession>
<proteinExistence type="inferred from homology"/>
<reference evidence="6" key="1">
    <citation type="journal article" date="2019" name="Int. J. Syst. Evol. Microbiol.">
        <title>The Global Catalogue of Microorganisms (GCM) 10K type strain sequencing project: providing services to taxonomists for standard genome sequencing and annotation.</title>
        <authorList>
            <consortium name="The Broad Institute Genomics Platform"/>
            <consortium name="The Broad Institute Genome Sequencing Center for Infectious Disease"/>
            <person name="Wu L."/>
            <person name="Ma J."/>
        </authorList>
    </citation>
    <scope>NUCLEOTIDE SEQUENCE [LARGE SCALE GENOMIC DNA]</scope>
    <source>
        <strain evidence="6">KCTC 23701</strain>
    </source>
</reference>